<feature type="coiled-coil region" evidence="1">
    <location>
        <begin position="465"/>
        <end position="528"/>
    </location>
</feature>
<reference evidence="3 4" key="1">
    <citation type="journal article" date="2017" name="Curr. Biol.">
        <title>Genome architecture and evolution of a unichromosomal asexual nematode.</title>
        <authorList>
            <person name="Fradin H."/>
            <person name="Zegar C."/>
            <person name="Gutwein M."/>
            <person name="Lucas J."/>
            <person name="Kovtun M."/>
            <person name="Corcoran D."/>
            <person name="Baugh L.R."/>
            <person name="Kiontke K."/>
            <person name="Gunsalus K."/>
            <person name="Fitch D.H."/>
            <person name="Piano F."/>
        </authorList>
    </citation>
    <scope>NUCLEOTIDE SEQUENCE [LARGE SCALE GENOMIC DNA]</scope>
    <source>
        <strain evidence="3">PF1309</strain>
    </source>
</reference>
<feature type="region of interest" description="Disordered" evidence="2">
    <location>
        <begin position="539"/>
        <end position="593"/>
    </location>
</feature>
<organism evidence="3 4">
    <name type="scientific">Diploscapter pachys</name>
    <dbReference type="NCBI Taxonomy" id="2018661"/>
    <lineage>
        <taxon>Eukaryota</taxon>
        <taxon>Metazoa</taxon>
        <taxon>Ecdysozoa</taxon>
        <taxon>Nematoda</taxon>
        <taxon>Chromadorea</taxon>
        <taxon>Rhabditida</taxon>
        <taxon>Rhabditina</taxon>
        <taxon>Rhabditomorpha</taxon>
        <taxon>Rhabditoidea</taxon>
        <taxon>Rhabditidae</taxon>
        <taxon>Diploscapter</taxon>
    </lineage>
</organism>
<dbReference type="EMBL" id="LIAE01007402">
    <property type="protein sequence ID" value="PAV79550.1"/>
    <property type="molecule type" value="Genomic_DNA"/>
</dbReference>
<evidence type="ECO:0000313" key="4">
    <source>
        <dbReference type="Proteomes" id="UP000218231"/>
    </source>
</evidence>
<feature type="region of interest" description="Disordered" evidence="2">
    <location>
        <begin position="376"/>
        <end position="400"/>
    </location>
</feature>
<gene>
    <name evidence="3" type="ORF">WR25_20902</name>
</gene>
<accession>A0A2A2L059</accession>
<feature type="region of interest" description="Disordered" evidence="2">
    <location>
        <begin position="664"/>
        <end position="697"/>
    </location>
</feature>
<keyword evidence="4" id="KW-1185">Reference proteome</keyword>
<dbReference type="Proteomes" id="UP000218231">
    <property type="component" value="Unassembled WGS sequence"/>
</dbReference>
<dbReference type="AlphaFoldDB" id="A0A2A2L059"/>
<feature type="compositionally biased region" description="Basic and acidic residues" evidence="2">
    <location>
        <begin position="390"/>
        <end position="400"/>
    </location>
</feature>
<name>A0A2A2L059_9BILA</name>
<feature type="compositionally biased region" description="Basic and acidic residues" evidence="2">
    <location>
        <begin position="675"/>
        <end position="690"/>
    </location>
</feature>
<feature type="compositionally biased region" description="Basic and acidic residues" evidence="2">
    <location>
        <begin position="563"/>
        <end position="588"/>
    </location>
</feature>
<proteinExistence type="predicted"/>
<feature type="region of interest" description="Disordered" evidence="2">
    <location>
        <begin position="605"/>
        <end position="629"/>
    </location>
</feature>
<keyword evidence="1" id="KW-0175">Coiled coil</keyword>
<protein>
    <submittedName>
        <fullName evidence="3">Uncharacterized protein</fullName>
    </submittedName>
</protein>
<feature type="compositionally biased region" description="Basic and acidic residues" evidence="2">
    <location>
        <begin position="539"/>
        <end position="557"/>
    </location>
</feature>
<evidence type="ECO:0000256" key="2">
    <source>
        <dbReference type="SAM" id="MobiDB-lite"/>
    </source>
</evidence>
<comment type="caution">
    <text evidence="3">The sequence shown here is derived from an EMBL/GenBank/DDBJ whole genome shotgun (WGS) entry which is preliminary data.</text>
</comment>
<sequence length="811" mass="92293">MNRPDSLFDPPPSMFPWPEPVPLLYAGQIPSNVSMPMELDDQFDPIPPPCFLLSLPGSSVPGPLPVELPFRTIPPPMQVLFSSNEPPPPYSSPPFTSQAFRLPLPSLFQLQIASPPSANFSLPPPPIPIRLSASPLPRVQDFMDTVQKEQDRGFLPLVPMSPFFDGPSSSQFEQAVPAARGPISTFLPEEILSKELVLNKKTSMKYGRLFLNATDEDMLRGLFEFALFDSQFAINFLMRELLPRLESPFLASLLDMALVDSIIATNAVRSHINRILPFITKLVQLLKLSLEKHGEGDAFMSAALVTGFNQIIHIRIYLQAAIRAFCALIDSEVEDMECYKTAAFNLLQTFCEVSTVHFSKEMDTLEKLYRLGSEEKENRPVENDSGNGNDEEKKKEDEERNQKIKTVEVQILKLYEQVVGVADVIADLKMDRPMYLIVFSTFLLDQLNSLQKWLCSEDGKPNEKSTAVEAEFEQAKEKNEEMARASTSKESEEKFVIWSKAKMGAEAEKAEEKEAEAEKRLLEQSEEMVKWIVWEEKKEPKMPKSEKAKPEENIVQKEEEEVKGENPPEKKMEMEVKTEPEPEQKNDNEESAGCMLVVKTPGQIEQTSNVDLSANCSADEDQPSTSTFVPAPKKVISTIIANKSASLSSSESLEQMNRQLKSVRLNLTQDEGNSPEERRKPERIKEKKSDEDDDSAYAEQRRNFVRHVMDQDNFMQVIYEMDADLARCLTKLFWCNIQLTLKEYHKCARTEEQEKEITKSFYLKGASSIHILCQRLLFEKLCLLIALLKRHDLICFYYIEQALRLIFKIIC</sequence>
<evidence type="ECO:0000256" key="1">
    <source>
        <dbReference type="SAM" id="Coils"/>
    </source>
</evidence>
<feature type="compositionally biased region" description="Polar residues" evidence="2">
    <location>
        <begin position="605"/>
        <end position="616"/>
    </location>
</feature>
<evidence type="ECO:0000313" key="3">
    <source>
        <dbReference type="EMBL" id="PAV79550.1"/>
    </source>
</evidence>